<protein>
    <submittedName>
        <fullName evidence="2">Uncharacterized protein</fullName>
    </submittedName>
</protein>
<name>A0A4S8SNV5_AURPU</name>
<gene>
    <name evidence="2" type="ORF">D6D28_03866</name>
</gene>
<organism evidence="2 3">
    <name type="scientific">Aureobasidium pullulans</name>
    <name type="common">Black yeast</name>
    <name type="synonym">Pullularia pullulans</name>
    <dbReference type="NCBI Taxonomy" id="5580"/>
    <lineage>
        <taxon>Eukaryota</taxon>
        <taxon>Fungi</taxon>
        <taxon>Dikarya</taxon>
        <taxon>Ascomycota</taxon>
        <taxon>Pezizomycotina</taxon>
        <taxon>Dothideomycetes</taxon>
        <taxon>Dothideomycetidae</taxon>
        <taxon>Dothideales</taxon>
        <taxon>Saccotheciaceae</taxon>
        <taxon>Aureobasidium</taxon>
    </lineage>
</organism>
<sequence length="1013" mass="113493">MDAASPAHRVGGRLALSDPAVKKIAQASSSHNYFDELPKLQGEDDWQKWSDALQDAALMAGADAILNGESTHPLSLDDKQCTTAEWNDNIKRTAVWRRRNESLLKAMRDTMESDADIDMFGSLNAHKAYIGLKSRYYVSDNQKVINLYNDELMLAEIDLDDSPKEIADDFQAAFEKYNHLFDHNESQRLPENFLKLEFLNSLGIVYADWVRTLLKEHDVLGLDQGPTLTFNELVDLVIVESDRLSQAQKDVSAHTDASRQSAKRNISQVADVSQPEPRAVCSLAHHQNSKHNNQTCPTQTPRLRPKNWQASLQDQEYLADHPEIEGHHSRNVCQNPGDYVRQEDSQEVGPSGKDTNNDIPKSSPMDDRNWGQLAASRLADVDAQRHEITRASNGKRSKNSRRTLELLSGEWMLYAQEYDPGDVGDHQISLWETTTDAQKQLQTPVRRYEGILTIGPRGRSERFEIKNFIPGIRIKGRSAKMNCRNSIGQRYAGKATFWGNGMMVCTVPAPPLDATRSSCSMVTFSGIRSQAVAQTAVKHRDDEDSRRDGSSDNSRDDEDSEINDNESDQVDDQPGATQLSARDGENDNAEPEADDIEWERFADARVAEVEAQKSTVTGINKKRPRSVACGPIAGLWRLYAPGYNPGTTGHHYIKIWENTVRGGGTTRYYSGELSTGPCDKPVVYHITQFSPAAVVKGNALELILAEQKHSHGNVTFWGDGKLYLKLPTAFLDGYDGDANKLRFAGIWSEAADYVPWRKLDNTKRSYTRPDKPRVSGLSAELPARNRSTEEDYSLILRTDQSSSVAVKVEEDTQMTDGAEEEDSSVIVKAEASDSDTNDSHDEWADDVATTGKAVQIQEDALRGGLISPLHPLPGKWYLHSADYNPGLDKEIYISFYTRQEHDSAERMCAPGHCKSTPAQIHYCGELRFKAPVGERDFHCLIKQFDVPKEASLVPVMLEMWDPLNKRTIMMCAWFFGEGKMRISIPNLCIRDYRGQNTLITFDGLKYGWTSHAG</sequence>
<feature type="compositionally biased region" description="Polar residues" evidence="1">
    <location>
        <begin position="258"/>
        <end position="271"/>
    </location>
</feature>
<feature type="region of interest" description="Disordered" evidence="1">
    <location>
        <begin position="533"/>
        <end position="593"/>
    </location>
</feature>
<reference evidence="2 3" key="1">
    <citation type="submission" date="2018-10" db="EMBL/GenBank/DDBJ databases">
        <title>Fifty Aureobasidium pullulans genomes reveal a recombining polyextremotolerant generalist.</title>
        <authorList>
            <person name="Gostincar C."/>
            <person name="Turk M."/>
            <person name="Zajc J."/>
            <person name="Gunde-Cimerman N."/>
        </authorList>
    </citation>
    <scope>NUCLEOTIDE SEQUENCE [LARGE SCALE GENOMIC DNA]</scope>
    <source>
        <strain evidence="2 3">EXF-11900</strain>
    </source>
</reference>
<feature type="region of interest" description="Disordered" evidence="1">
    <location>
        <begin position="327"/>
        <end position="369"/>
    </location>
</feature>
<accession>A0A4S8SNV5</accession>
<feature type="region of interest" description="Disordered" evidence="1">
    <location>
        <begin position="805"/>
        <end position="824"/>
    </location>
</feature>
<feature type="region of interest" description="Disordered" evidence="1">
    <location>
        <begin position="284"/>
        <end position="303"/>
    </location>
</feature>
<dbReference type="Proteomes" id="UP000304951">
    <property type="component" value="Unassembled WGS sequence"/>
</dbReference>
<feature type="compositionally biased region" description="Acidic residues" evidence="1">
    <location>
        <begin position="811"/>
        <end position="823"/>
    </location>
</feature>
<feature type="compositionally biased region" description="Basic and acidic residues" evidence="1">
    <location>
        <begin position="538"/>
        <end position="554"/>
    </location>
</feature>
<dbReference type="EMBL" id="QZAF01000121">
    <property type="protein sequence ID" value="THV72598.1"/>
    <property type="molecule type" value="Genomic_DNA"/>
</dbReference>
<feature type="compositionally biased region" description="Acidic residues" evidence="1">
    <location>
        <begin position="555"/>
        <end position="571"/>
    </location>
</feature>
<evidence type="ECO:0000256" key="1">
    <source>
        <dbReference type="SAM" id="MobiDB-lite"/>
    </source>
</evidence>
<evidence type="ECO:0000313" key="2">
    <source>
        <dbReference type="EMBL" id="THV72598.1"/>
    </source>
</evidence>
<comment type="caution">
    <text evidence="2">The sequence shown here is derived from an EMBL/GenBank/DDBJ whole genome shotgun (WGS) entry which is preliminary data.</text>
</comment>
<dbReference type="AlphaFoldDB" id="A0A4S8SNV5"/>
<proteinExistence type="predicted"/>
<evidence type="ECO:0000313" key="3">
    <source>
        <dbReference type="Proteomes" id="UP000304951"/>
    </source>
</evidence>
<feature type="compositionally biased region" description="Polar residues" evidence="1">
    <location>
        <begin position="290"/>
        <end position="301"/>
    </location>
</feature>
<feature type="region of interest" description="Disordered" evidence="1">
    <location>
        <begin position="249"/>
        <end position="276"/>
    </location>
</feature>